<feature type="compositionally biased region" description="Polar residues" evidence="1">
    <location>
        <begin position="53"/>
        <end position="85"/>
    </location>
</feature>
<dbReference type="AlphaFoldDB" id="A0A183UY43"/>
<proteinExistence type="predicted"/>
<organism evidence="3 4">
    <name type="scientific">Toxocara canis</name>
    <name type="common">Canine roundworm</name>
    <dbReference type="NCBI Taxonomy" id="6265"/>
    <lineage>
        <taxon>Eukaryota</taxon>
        <taxon>Metazoa</taxon>
        <taxon>Ecdysozoa</taxon>
        <taxon>Nematoda</taxon>
        <taxon>Chromadorea</taxon>
        <taxon>Rhabditida</taxon>
        <taxon>Spirurina</taxon>
        <taxon>Ascaridomorpha</taxon>
        <taxon>Ascaridoidea</taxon>
        <taxon>Toxocaridae</taxon>
        <taxon>Toxocara</taxon>
    </lineage>
</organism>
<reference evidence="4" key="1">
    <citation type="submission" date="2016-06" db="UniProtKB">
        <authorList>
            <consortium name="WormBaseParasite"/>
        </authorList>
    </citation>
    <scope>IDENTIFICATION</scope>
</reference>
<dbReference type="EMBL" id="UYWY01021708">
    <property type="protein sequence ID" value="VDM44734.1"/>
    <property type="molecule type" value="Genomic_DNA"/>
</dbReference>
<keyword evidence="3" id="KW-1185">Reference proteome</keyword>
<gene>
    <name evidence="2" type="ORF">TCNE_LOCUS13413</name>
</gene>
<dbReference type="Proteomes" id="UP000050794">
    <property type="component" value="Unassembled WGS sequence"/>
</dbReference>
<name>A0A183UY43_TOXCA</name>
<sequence length="85" mass="8802">MFLVRNGHKVIDPELGMITFVLLCAKLCEEDWPTGIGPSISGDGDERRLATAMSGSNYSSMAHTTANGVSTPTSPTASGGKSSNA</sequence>
<protein>
    <submittedName>
        <fullName evidence="2 4">Uncharacterized protein</fullName>
    </submittedName>
</protein>
<evidence type="ECO:0000313" key="2">
    <source>
        <dbReference type="EMBL" id="VDM44734.1"/>
    </source>
</evidence>
<dbReference type="WBParaSite" id="TCNE_0001341301-mRNA-1">
    <property type="protein sequence ID" value="TCNE_0001341301-mRNA-1"/>
    <property type="gene ID" value="TCNE_0001341301"/>
</dbReference>
<evidence type="ECO:0000313" key="3">
    <source>
        <dbReference type="Proteomes" id="UP000050794"/>
    </source>
</evidence>
<accession>A0A183UY43</accession>
<evidence type="ECO:0000313" key="4">
    <source>
        <dbReference type="WBParaSite" id="TCNE_0001341301-mRNA-1"/>
    </source>
</evidence>
<reference evidence="2 3" key="2">
    <citation type="submission" date="2018-11" db="EMBL/GenBank/DDBJ databases">
        <authorList>
            <consortium name="Pathogen Informatics"/>
        </authorList>
    </citation>
    <scope>NUCLEOTIDE SEQUENCE [LARGE SCALE GENOMIC DNA]</scope>
</reference>
<feature type="region of interest" description="Disordered" evidence="1">
    <location>
        <begin position="36"/>
        <end position="85"/>
    </location>
</feature>
<evidence type="ECO:0000256" key="1">
    <source>
        <dbReference type="SAM" id="MobiDB-lite"/>
    </source>
</evidence>